<dbReference type="InterPro" id="IPR023214">
    <property type="entry name" value="HAD_sf"/>
</dbReference>
<dbReference type="GO" id="GO:0000287">
    <property type="term" value="F:magnesium ion binding"/>
    <property type="evidence" value="ECO:0007669"/>
    <property type="project" value="TreeGrafter"/>
</dbReference>
<evidence type="ECO:0008006" key="3">
    <source>
        <dbReference type="Google" id="ProtNLM"/>
    </source>
</evidence>
<dbReference type="NCBIfam" id="TIGR01484">
    <property type="entry name" value="HAD-SF-IIB"/>
    <property type="match status" value="1"/>
</dbReference>
<evidence type="ECO:0000313" key="2">
    <source>
        <dbReference type="Proteomes" id="UP000006008"/>
    </source>
</evidence>
<dbReference type="PROSITE" id="PS01228">
    <property type="entry name" value="COF_1"/>
    <property type="match status" value="1"/>
</dbReference>
<dbReference type="PANTHER" id="PTHR10000:SF25">
    <property type="entry name" value="PHOSPHATASE YKRA-RELATED"/>
    <property type="match status" value="1"/>
</dbReference>
<dbReference type="SFLD" id="SFLDS00003">
    <property type="entry name" value="Haloacid_Dehalogenase"/>
    <property type="match status" value="1"/>
</dbReference>
<dbReference type="AlphaFoldDB" id="G5H650"/>
<dbReference type="InterPro" id="IPR036412">
    <property type="entry name" value="HAD-like_sf"/>
</dbReference>
<dbReference type="GeneID" id="92816831"/>
<dbReference type="GO" id="GO:0005829">
    <property type="term" value="C:cytosol"/>
    <property type="evidence" value="ECO:0007669"/>
    <property type="project" value="TreeGrafter"/>
</dbReference>
<dbReference type="SUPFAM" id="SSF56784">
    <property type="entry name" value="HAD-like"/>
    <property type="match status" value="1"/>
</dbReference>
<keyword evidence="2" id="KW-1185">Reference proteome</keyword>
<dbReference type="Gene3D" id="3.40.50.1000">
    <property type="entry name" value="HAD superfamily/HAD-like"/>
    <property type="match status" value="1"/>
</dbReference>
<dbReference type="RefSeq" id="WP_009133216.1">
    <property type="nucleotide sequence ID" value="NZ_CP102250.1"/>
</dbReference>
<dbReference type="InterPro" id="IPR000150">
    <property type="entry name" value="Cof"/>
</dbReference>
<comment type="caution">
    <text evidence="1">The sequence shown here is derived from an EMBL/GenBank/DDBJ whole genome shotgun (WGS) entry which is preliminary data.</text>
</comment>
<dbReference type="SFLD" id="SFLDG01140">
    <property type="entry name" value="C2.B:_Phosphomannomutase_and_P"/>
    <property type="match status" value="1"/>
</dbReference>
<evidence type="ECO:0000313" key="1">
    <source>
        <dbReference type="EMBL" id="EHB93144.1"/>
    </source>
</evidence>
<gene>
    <name evidence="1" type="ORF">HMPREF9450_00410</name>
</gene>
<dbReference type="PANTHER" id="PTHR10000">
    <property type="entry name" value="PHOSPHOSERINE PHOSPHATASE"/>
    <property type="match status" value="1"/>
</dbReference>
<proteinExistence type="predicted"/>
<protein>
    <recommendedName>
        <fullName evidence="3">Cof-like hydrolase</fullName>
    </recommendedName>
</protein>
<dbReference type="InterPro" id="IPR006379">
    <property type="entry name" value="HAD-SF_hydro_IIB"/>
</dbReference>
<sequence length="263" mass="28880">MEPKNIKAIFFDIDGTLVSFQTHGIPSSAARAIETLHSRGTKVFIATGRPFYQINNLGELRFDGYVTLNGAWCIDAQGEVIFSNPIPHEDLEAVNRRLDAGPLFPCAFMTPEQVYINLVNPKVADVARMVGLDPPPVRDLHEVAREEVLQVNIYVGPEEETELMRTVFTHCGSSRWNPAFADVNIRGNNKSTGIDKILARYDIPLSETMSFGDGGNDIPMLCHTGIGIAMGNASDQVKQAADYVTDAVDYDGIANALRHFGLI</sequence>
<dbReference type="OrthoDB" id="9814970at2"/>
<accession>G5H650</accession>
<organism evidence="1 2">
    <name type="scientific">Alistipes indistinctus YIT 12060</name>
    <dbReference type="NCBI Taxonomy" id="742725"/>
    <lineage>
        <taxon>Bacteria</taxon>
        <taxon>Pseudomonadati</taxon>
        <taxon>Bacteroidota</taxon>
        <taxon>Bacteroidia</taxon>
        <taxon>Bacteroidales</taxon>
        <taxon>Rikenellaceae</taxon>
        <taxon>Alistipes</taxon>
    </lineage>
</organism>
<dbReference type="NCBIfam" id="TIGR00099">
    <property type="entry name" value="Cof-subfamily"/>
    <property type="match status" value="1"/>
</dbReference>
<dbReference type="SFLD" id="SFLDG01144">
    <property type="entry name" value="C2.B.4:_PGP_Like"/>
    <property type="match status" value="1"/>
</dbReference>
<dbReference type="STRING" id="742725.HMPREF9450_00410"/>
<dbReference type="Pfam" id="PF08282">
    <property type="entry name" value="Hydrolase_3"/>
    <property type="match status" value="1"/>
</dbReference>
<dbReference type="HOGENOM" id="CLU_044146_7_0_10"/>
<dbReference type="EMBL" id="ADLD01000004">
    <property type="protein sequence ID" value="EHB93144.1"/>
    <property type="molecule type" value="Genomic_DNA"/>
</dbReference>
<dbReference type="PATRIC" id="fig|742725.3.peg.454"/>
<dbReference type="Gene3D" id="3.30.1240.10">
    <property type="match status" value="1"/>
</dbReference>
<dbReference type="Proteomes" id="UP000006008">
    <property type="component" value="Unassembled WGS sequence"/>
</dbReference>
<name>G5H650_9BACT</name>
<dbReference type="GO" id="GO:0016791">
    <property type="term" value="F:phosphatase activity"/>
    <property type="evidence" value="ECO:0007669"/>
    <property type="project" value="TreeGrafter"/>
</dbReference>
<dbReference type="eggNOG" id="COG0561">
    <property type="taxonomic scope" value="Bacteria"/>
</dbReference>
<reference evidence="1 2" key="1">
    <citation type="submission" date="2011-08" db="EMBL/GenBank/DDBJ databases">
        <title>The Genome Sequence of Alistipes indistinctus YIT 12060.</title>
        <authorList>
            <consortium name="The Broad Institute Genome Sequencing Platform"/>
            <person name="Earl A."/>
            <person name="Ward D."/>
            <person name="Feldgarden M."/>
            <person name="Gevers D."/>
            <person name="Morotomi M."/>
            <person name="Young S.K."/>
            <person name="Zeng Q."/>
            <person name="Gargeya S."/>
            <person name="Fitzgerald M."/>
            <person name="Haas B."/>
            <person name="Abouelleil A."/>
            <person name="Alvarado L."/>
            <person name="Arachchi H.M."/>
            <person name="Berlin A."/>
            <person name="Brown A."/>
            <person name="Chapman S.B."/>
            <person name="Chen Z."/>
            <person name="Dunbar C."/>
            <person name="Freedman E."/>
            <person name="Gearin G."/>
            <person name="Gellesch M."/>
            <person name="Goldberg J."/>
            <person name="Griggs A."/>
            <person name="Gujja S."/>
            <person name="Heiman D."/>
            <person name="Howarth C."/>
            <person name="Larson L."/>
            <person name="Lui A."/>
            <person name="MacDonald P.J.P."/>
            <person name="Montmayeur A."/>
            <person name="Murphy C."/>
            <person name="Neiman D."/>
            <person name="Pearson M."/>
            <person name="Priest M."/>
            <person name="Roberts A."/>
            <person name="Saif S."/>
            <person name="Shea T."/>
            <person name="Shenoy N."/>
            <person name="Sisk P."/>
            <person name="Stolte C."/>
            <person name="Sykes S."/>
            <person name="Wortman J."/>
            <person name="Nusbaum C."/>
            <person name="Birren B."/>
        </authorList>
    </citation>
    <scope>NUCLEOTIDE SEQUENCE [LARGE SCALE GENOMIC DNA]</scope>
    <source>
        <strain evidence="1 2">YIT 12060</strain>
    </source>
</reference>